<accession>A0ABY1ZKW2</accession>
<dbReference type="EMBL" id="SJDL01000031">
    <property type="protein sequence ID" value="TBW51306.1"/>
    <property type="molecule type" value="Genomic_DNA"/>
</dbReference>
<dbReference type="Proteomes" id="UP000313645">
    <property type="component" value="Unassembled WGS sequence"/>
</dbReference>
<proteinExistence type="predicted"/>
<reference evidence="1 2" key="1">
    <citation type="submission" date="2019-02" db="EMBL/GenBank/DDBJ databases">
        <title>Marinobacter halodurans sp. nov., a marine bacterium isolated from sea tidal flat.</title>
        <authorList>
            <person name="Yoo Y."/>
            <person name="Lee D.W."/>
            <person name="Kim B.S."/>
            <person name="Kim J.-J."/>
        </authorList>
    </citation>
    <scope>NUCLEOTIDE SEQUENCE [LARGE SCALE GENOMIC DNA]</scope>
    <source>
        <strain evidence="1 2">YJ-S3-2</strain>
    </source>
</reference>
<protein>
    <submittedName>
        <fullName evidence="1">Uncharacterized protein</fullName>
    </submittedName>
</protein>
<name>A0ABY1ZKW2_9GAMM</name>
<keyword evidence="2" id="KW-1185">Reference proteome</keyword>
<organism evidence="1 2">
    <name type="scientific">Marinobacter halodurans</name>
    <dbReference type="NCBI Taxonomy" id="2528979"/>
    <lineage>
        <taxon>Bacteria</taxon>
        <taxon>Pseudomonadati</taxon>
        <taxon>Pseudomonadota</taxon>
        <taxon>Gammaproteobacteria</taxon>
        <taxon>Pseudomonadales</taxon>
        <taxon>Marinobacteraceae</taxon>
        <taxon>Marinobacter</taxon>
    </lineage>
</organism>
<evidence type="ECO:0000313" key="1">
    <source>
        <dbReference type="EMBL" id="TBW51306.1"/>
    </source>
</evidence>
<evidence type="ECO:0000313" key="2">
    <source>
        <dbReference type="Proteomes" id="UP000313645"/>
    </source>
</evidence>
<gene>
    <name evidence="1" type="ORF">EZI54_17455</name>
</gene>
<comment type="caution">
    <text evidence="1">The sequence shown here is derived from an EMBL/GenBank/DDBJ whole genome shotgun (WGS) entry which is preliminary data.</text>
</comment>
<dbReference type="RefSeq" id="WP_131483160.1">
    <property type="nucleotide sequence ID" value="NZ_SJDL01000031.1"/>
</dbReference>
<sequence>MKERDWKKFKVIKQRAIEQFCTQALDEFGEIISNSDEHVHNRYLRLYKLVRERDKEMSLVFDDHSRSKAPMQLTAIRARGLADESLLAELSDEFREQTDPKPFGWT</sequence>